<dbReference type="Proteomes" id="UP000230179">
    <property type="component" value="Unassembled WGS sequence"/>
</dbReference>
<gene>
    <name evidence="2" type="ORF">COU19_03280</name>
</gene>
<feature type="transmembrane region" description="Helical" evidence="1">
    <location>
        <begin position="5"/>
        <end position="23"/>
    </location>
</feature>
<dbReference type="AlphaFoldDB" id="A0A2H0U963"/>
<feature type="transmembrane region" description="Helical" evidence="1">
    <location>
        <begin position="93"/>
        <end position="113"/>
    </location>
</feature>
<name>A0A2H0U963_9BACT</name>
<keyword evidence="1" id="KW-1133">Transmembrane helix</keyword>
<sequence>MIFEYLVASLLVMLLVLLGNPFMFWMPSMMTTLVLVVVAVLVVIYAGLILRERRGDERELLHRMLASRAAYLAGIVVLTIALLLQGIRGEADPWIAATLATMVLAKVVARAWANRAR</sequence>
<evidence type="ECO:0000313" key="2">
    <source>
        <dbReference type="EMBL" id="PIR82932.1"/>
    </source>
</evidence>
<proteinExistence type="predicted"/>
<evidence type="ECO:0000256" key="1">
    <source>
        <dbReference type="SAM" id="Phobius"/>
    </source>
</evidence>
<keyword evidence="1" id="KW-0472">Membrane</keyword>
<dbReference type="EMBL" id="PFBL01000024">
    <property type="protein sequence ID" value="PIR82932.1"/>
    <property type="molecule type" value="Genomic_DNA"/>
</dbReference>
<feature type="transmembrane region" description="Helical" evidence="1">
    <location>
        <begin position="29"/>
        <end position="48"/>
    </location>
</feature>
<evidence type="ECO:0000313" key="3">
    <source>
        <dbReference type="Proteomes" id="UP000230179"/>
    </source>
</evidence>
<protein>
    <submittedName>
        <fullName evidence="2">Uncharacterized protein</fullName>
    </submittedName>
</protein>
<accession>A0A2H0U963</accession>
<organism evidence="2 3">
    <name type="scientific">Candidatus Kaiserbacteria bacterium CG10_big_fil_rev_8_21_14_0_10_56_12</name>
    <dbReference type="NCBI Taxonomy" id="1974611"/>
    <lineage>
        <taxon>Bacteria</taxon>
        <taxon>Candidatus Kaiseribacteriota</taxon>
    </lineage>
</organism>
<keyword evidence="1" id="KW-0812">Transmembrane</keyword>
<reference evidence="3" key="1">
    <citation type="submission" date="2017-09" db="EMBL/GenBank/DDBJ databases">
        <title>Depth-based differentiation of microbial function through sediment-hosted aquifers and enrichment of novel symbionts in the deep terrestrial subsurface.</title>
        <authorList>
            <person name="Probst A.J."/>
            <person name="Ladd B."/>
            <person name="Jarett J.K."/>
            <person name="Geller-Mcgrath D.E."/>
            <person name="Sieber C.M.K."/>
            <person name="Emerson J.B."/>
            <person name="Anantharaman K."/>
            <person name="Thomas B.C."/>
            <person name="Malmstrom R."/>
            <person name="Stieglmeier M."/>
            <person name="Klingl A."/>
            <person name="Woyke T."/>
            <person name="Ryan C.M."/>
            <person name="Banfield J.F."/>
        </authorList>
    </citation>
    <scope>NUCLEOTIDE SEQUENCE [LARGE SCALE GENOMIC DNA]</scope>
</reference>
<feature type="transmembrane region" description="Helical" evidence="1">
    <location>
        <begin position="69"/>
        <end position="87"/>
    </location>
</feature>
<comment type="caution">
    <text evidence="2">The sequence shown here is derived from an EMBL/GenBank/DDBJ whole genome shotgun (WGS) entry which is preliminary data.</text>
</comment>